<dbReference type="SUPFAM" id="SSF51197">
    <property type="entry name" value="Clavaminate synthase-like"/>
    <property type="match status" value="1"/>
</dbReference>
<organism evidence="8 9">
    <name type="scientific">Actinomadura vinacea</name>
    <dbReference type="NCBI Taxonomy" id="115336"/>
    <lineage>
        <taxon>Bacteria</taxon>
        <taxon>Bacillati</taxon>
        <taxon>Actinomycetota</taxon>
        <taxon>Actinomycetes</taxon>
        <taxon>Streptosporangiales</taxon>
        <taxon>Thermomonosporaceae</taxon>
        <taxon>Actinomadura</taxon>
    </lineage>
</organism>
<sequence>MTVGFTPLKPFGVEITGASGAQLVDRRAADECQAALDEHGVVVYRELDIGDEDLVAFSRLLGKVVVAKTGEHRHPEIATITLDPAKTNAVLASYRQGNFLWHVDGLTDELPQKATLLTAREVDDAGGDTEFANTYLAYQALPEAEKAELDGLRVLHSFAAAQARSNPDASAGERAAWEKVPSRVHPLVWTRRNGRKSLLVGATAGEVLDRPAEQGRALLERLLEWTTRPRFTLRHRWRRGDLVIWDNTGMLHRALPFEPTSLRLMHRTTLVGDEAVA</sequence>
<dbReference type="Proteomes" id="UP001501231">
    <property type="component" value="Unassembled WGS sequence"/>
</dbReference>
<protein>
    <submittedName>
        <fullName evidence="8">TauD/TfdA family dioxygenase</fullName>
    </submittedName>
</protein>
<evidence type="ECO:0000256" key="6">
    <source>
        <dbReference type="ARBA" id="ARBA00023004"/>
    </source>
</evidence>
<dbReference type="PANTHER" id="PTHR43779">
    <property type="entry name" value="DIOXYGENASE RV0097-RELATED"/>
    <property type="match status" value="1"/>
</dbReference>
<comment type="cofactor">
    <cofactor evidence="1">
        <name>Fe(2+)</name>
        <dbReference type="ChEBI" id="CHEBI:29033"/>
    </cofactor>
</comment>
<keyword evidence="9" id="KW-1185">Reference proteome</keyword>
<dbReference type="InterPro" id="IPR051178">
    <property type="entry name" value="TfdA_dioxygenase"/>
</dbReference>
<dbReference type="InterPro" id="IPR042098">
    <property type="entry name" value="TauD-like_sf"/>
</dbReference>
<keyword evidence="4 8" id="KW-0223">Dioxygenase</keyword>
<name>A0ABN3JSG8_9ACTN</name>
<evidence type="ECO:0000259" key="7">
    <source>
        <dbReference type="Pfam" id="PF02668"/>
    </source>
</evidence>
<dbReference type="RefSeq" id="WP_344593637.1">
    <property type="nucleotide sequence ID" value="NZ_BAAARW010000022.1"/>
</dbReference>
<evidence type="ECO:0000256" key="4">
    <source>
        <dbReference type="ARBA" id="ARBA00022964"/>
    </source>
</evidence>
<dbReference type="GO" id="GO:0051213">
    <property type="term" value="F:dioxygenase activity"/>
    <property type="evidence" value="ECO:0007669"/>
    <property type="project" value="UniProtKB-KW"/>
</dbReference>
<comment type="caution">
    <text evidence="8">The sequence shown here is derived from an EMBL/GenBank/DDBJ whole genome shotgun (WGS) entry which is preliminary data.</text>
</comment>
<keyword evidence="5" id="KW-0560">Oxidoreductase</keyword>
<keyword evidence="3" id="KW-0479">Metal-binding</keyword>
<dbReference type="Gene3D" id="3.60.130.10">
    <property type="entry name" value="Clavaminate synthase-like"/>
    <property type="match status" value="1"/>
</dbReference>
<evidence type="ECO:0000256" key="2">
    <source>
        <dbReference type="ARBA" id="ARBA00005896"/>
    </source>
</evidence>
<evidence type="ECO:0000256" key="5">
    <source>
        <dbReference type="ARBA" id="ARBA00023002"/>
    </source>
</evidence>
<dbReference type="Pfam" id="PF02668">
    <property type="entry name" value="TauD"/>
    <property type="match status" value="1"/>
</dbReference>
<dbReference type="InterPro" id="IPR003819">
    <property type="entry name" value="TauD/TfdA-like"/>
</dbReference>
<accession>A0ABN3JSG8</accession>
<feature type="domain" description="TauD/TfdA-like" evidence="7">
    <location>
        <begin position="5"/>
        <end position="269"/>
    </location>
</feature>
<gene>
    <name evidence="8" type="ORF">GCM10010191_61510</name>
</gene>
<evidence type="ECO:0000313" key="9">
    <source>
        <dbReference type="Proteomes" id="UP001501231"/>
    </source>
</evidence>
<evidence type="ECO:0000256" key="1">
    <source>
        <dbReference type="ARBA" id="ARBA00001954"/>
    </source>
</evidence>
<proteinExistence type="inferred from homology"/>
<evidence type="ECO:0000256" key="3">
    <source>
        <dbReference type="ARBA" id="ARBA00022723"/>
    </source>
</evidence>
<dbReference type="PANTHER" id="PTHR43779:SF3">
    <property type="entry name" value="(3R)-3-[(CARBOXYMETHYL)AMINO]FATTY ACID OXYGENASE_DECARBOXYLASE"/>
    <property type="match status" value="1"/>
</dbReference>
<evidence type="ECO:0000313" key="8">
    <source>
        <dbReference type="EMBL" id="GAA2438090.1"/>
    </source>
</evidence>
<dbReference type="EMBL" id="BAAARW010000022">
    <property type="protein sequence ID" value="GAA2438090.1"/>
    <property type="molecule type" value="Genomic_DNA"/>
</dbReference>
<comment type="similarity">
    <text evidence="2">Belongs to the TfdA dioxygenase family.</text>
</comment>
<keyword evidence="6" id="KW-0408">Iron</keyword>
<reference evidence="8 9" key="1">
    <citation type="journal article" date="2019" name="Int. J. Syst. Evol. Microbiol.">
        <title>The Global Catalogue of Microorganisms (GCM) 10K type strain sequencing project: providing services to taxonomists for standard genome sequencing and annotation.</title>
        <authorList>
            <consortium name="The Broad Institute Genomics Platform"/>
            <consortium name="The Broad Institute Genome Sequencing Center for Infectious Disease"/>
            <person name="Wu L."/>
            <person name="Ma J."/>
        </authorList>
    </citation>
    <scope>NUCLEOTIDE SEQUENCE [LARGE SCALE GENOMIC DNA]</scope>
    <source>
        <strain evidence="8 9">JCM 3325</strain>
    </source>
</reference>